<dbReference type="InterPro" id="IPR000917">
    <property type="entry name" value="Sulfatase_N"/>
</dbReference>
<dbReference type="SUPFAM" id="SSF53649">
    <property type="entry name" value="Alkaline phosphatase-like"/>
    <property type="match status" value="1"/>
</dbReference>
<dbReference type="GO" id="GO:0046872">
    <property type="term" value="F:metal ion binding"/>
    <property type="evidence" value="ECO:0007669"/>
    <property type="project" value="UniProtKB-KW"/>
</dbReference>
<dbReference type="PANTHER" id="PTHR42693">
    <property type="entry name" value="ARYLSULFATASE FAMILY MEMBER"/>
    <property type="match status" value="1"/>
</dbReference>
<dbReference type="PROSITE" id="PS00523">
    <property type="entry name" value="SULFATASE_1"/>
    <property type="match status" value="1"/>
</dbReference>
<evidence type="ECO:0000256" key="4">
    <source>
        <dbReference type="ARBA" id="ARBA00022837"/>
    </source>
</evidence>
<feature type="domain" description="Sulfatase N-terminal" evidence="5">
    <location>
        <begin position="38"/>
        <end position="451"/>
    </location>
</feature>
<dbReference type="InterPro" id="IPR024607">
    <property type="entry name" value="Sulfatase_CS"/>
</dbReference>
<proteinExistence type="inferred from homology"/>
<dbReference type="InterPro" id="IPR050738">
    <property type="entry name" value="Sulfatase"/>
</dbReference>
<accession>A0A094Q521</accession>
<keyword evidence="4" id="KW-0106">Calcium</keyword>
<reference evidence="6" key="1">
    <citation type="submission" date="2014-06" db="EMBL/GenBank/DDBJ databases">
        <title>Key roles for freshwater Actinobacteria revealed by deep metagenomic sequencing.</title>
        <authorList>
            <person name="Ghai R."/>
            <person name="Mizuno C.M."/>
            <person name="Picazo A."/>
            <person name="Camacho A."/>
            <person name="Rodriguez-Valera F."/>
        </authorList>
    </citation>
    <scope>NUCLEOTIDE SEQUENCE</scope>
</reference>
<comment type="caution">
    <text evidence="6">The sequence shown here is derived from an EMBL/GenBank/DDBJ whole genome shotgun (WGS) entry which is preliminary data.</text>
</comment>
<evidence type="ECO:0000256" key="1">
    <source>
        <dbReference type="ARBA" id="ARBA00008779"/>
    </source>
</evidence>
<keyword evidence="2" id="KW-0479">Metal-binding</keyword>
<dbReference type="Gene3D" id="3.30.1120.10">
    <property type="match status" value="1"/>
</dbReference>
<organism evidence="6">
    <name type="scientific">freshwater metagenome</name>
    <dbReference type="NCBI Taxonomy" id="449393"/>
    <lineage>
        <taxon>unclassified sequences</taxon>
        <taxon>metagenomes</taxon>
        <taxon>ecological metagenomes</taxon>
    </lineage>
</organism>
<keyword evidence="3" id="KW-0378">Hydrolase</keyword>
<dbReference type="GO" id="GO:0016787">
    <property type="term" value="F:hydrolase activity"/>
    <property type="evidence" value="ECO:0007669"/>
    <property type="project" value="UniProtKB-KW"/>
</dbReference>
<evidence type="ECO:0000259" key="5">
    <source>
        <dbReference type="Pfam" id="PF00884"/>
    </source>
</evidence>
<gene>
    <name evidence="6" type="ORF">GM51_8350</name>
</gene>
<dbReference type="Gene3D" id="3.40.720.10">
    <property type="entry name" value="Alkaline Phosphatase, subunit A"/>
    <property type="match status" value="1"/>
</dbReference>
<dbReference type="Pfam" id="PF00884">
    <property type="entry name" value="Sulfatase"/>
    <property type="match status" value="1"/>
</dbReference>
<sequence length="777" mass="85493">MTSSLPQPTPPFEGTQGYIVADSTPSPLTITKAPKGAPNIVLILLDDVGFGTCGTFGGPVPTPALDRVAAHGLRFNQFHTTALCSPTRAAMLTGRNHHTVHMGGIPEGANVFPGYDSIIPKEAASVAEILKQSGYSTGAFGKWHLAPLWEQTLAGPFDRWPTGLGFERFYGILNAEASQWEPPMFDQTTPVMPYEGRDDYHMTEDIADKAISWMRVQKASQPEKPFFTYIATGAMHCPHHVGPEWIEKFKGQFDQGWDVLRREIYERQLALGVIPVGTKLTERPDEVPSWDEYPDRYKPVASRLMEVFAGFLAHTDAQIGRVLDAVEAMGEADNTLFMYITGDNGASAEGTVHGAWSAPSFQNGIPEDPEWLLEHMDDFGTARCENHYNLSWAWALDSPFQWMKQVASHFGGTRNAMAVQWPKRFTDAGGLRTQFHHVVDVMPTLLAAAGVEIPKMVNGLQQLPVDGVSMLYAMDGNDGPSTRTTQYFEMFGNRAIYHDGWIASCFHGRVPWNRFGMVPFDGPQEKWELYNIADDFSQGVDLSAEFPDKLAELLELFDSEAQRNNVYPLREPGSTLGMTVVPPENLGGLKKMTYTADHIRMPERSVVNLKNCSFRITAEVVVPLAGSRGVIVCQGGNMAGWTLYVNDSGCPVYHYNWMGHDHFVATSATPLTPGRHEIIVDFVYDGGFGAGGHAVLLVDGSPAAHTYVERSVPIVFSMSGESFDVGMDTGAPVGFYPHVYRFVGDIIGVTLERLSEPSPEIAALIVEGEFRASLATQ</sequence>
<comment type="similarity">
    <text evidence="1">Belongs to the sulfatase family.</text>
</comment>
<dbReference type="EMBL" id="JNSL01000043">
    <property type="protein sequence ID" value="KGA18457.1"/>
    <property type="molecule type" value="Genomic_DNA"/>
</dbReference>
<dbReference type="InterPro" id="IPR017850">
    <property type="entry name" value="Alkaline_phosphatase_core_sf"/>
</dbReference>
<evidence type="ECO:0000313" key="6">
    <source>
        <dbReference type="EMBL" id="KGA18457.1"/>
    </source>
</evidence>
<protein>
    <submittedName>
        <fullName evidence="6">Arylsulfatase</fullName>
    </submittedName>
</protein>
<evidence type="ECO:0000256" key="3">
    <source>
        <dbReference type="ARBA" id="ARBA00022801"/>
    </source>
</evidence>
<name>A0A094Q521_9ZZZZ</name>
<dbReference type="CDD" id="cd16025">
    <property type="entry name" value="PAS_like"/>
    <property type="match status" value="1"/>
</dbReference>
<dbReference type="PANTHER" id="PTHR42693:SF43">
    <property type="entry name" value="BLL2667 PROTEIN"/>
    <property type="match status" value="1"/>
</dbReference>
<dbReference type="AlphaFoldDB" id="A0A094Q521"/>
<evidence type="ECO:0000256" key="2">
    <source>
        <dbReference type="ARBA" id="ARBA00022723"/>
    </source>
</evidence>